<evidence type="ECO:0000313" key="2">
    <source>
        <dbReference type="EMBL" id="KAL1527080.1"/>
    </source>
</evidence>
<name>A0AB34K2E4_PRYPA</name>
<proteinExistence type="predicted"/>
<organism evidence="2 3">
    <name type="scientific">Prymnesium parvum</name>
    <name type="common">Toxic golden alga</name>
    <dbReference type="NCBI Taxonomy" id="97485"/>
    <lineage>
        <taxon>Eukaryota</taxon>
        <taxon>Haptista</taxon>
        <taxon>Haptophyta</taxon>
        <taxon>Prymnesiophyceae</taxon>
        <taxon>Prymnesiales</taxon>
        <taxon>Prymnesiaceae</taxon>
        <taxon>Prymnesium</taxon>
    </lineage>
</organism>
<feature type="signal peptide" evidence="1">
    <location>
        <begin position="1"/>
        <end position="19"/>
    </location>
</feature>
<comment type="caution">
    <text evidence="2">The sequence shown here is derived from an EMBL/GenBank/DDBJ whole genome shotgun (WGS) entry which is preliminary data.</text>
</comment>
<dbReference type="EMBL" id="JBGBPQ010000003">
    <property type="protein sequence ID" value="KAL1527080.1"/>
    <property type="molecule type" value="Genomic_DNA"/>
</dbReference>
<dbReference type="AlphaFoldDB" id="A0AB34K2E4"/>
<feature type="chain" id="PRO_5044240671" evidence="1">
    <location>
        <begin position="20"/>
        <end position="352"/>
    </location>
</feature>
<keyword evidence="1" id="KW-0732">Signal</keyword>
<accession>A0AB34K2E4</accession>
<reference evidence="2 3" key="1">
    <citation type="journal article" date="2024" name="Science">
        <title>Giant polyketide synthase enzymes in the biosynthesis of giant marine polyether toxins.</title>
        <authorList>
            <person name="Fallon T.R."/>
            <person name="Shende V.V."/>
            <person name="Wierzbicki I.H."/>
            <person name="Pendleton A.L."/>
            <person name="Watervoot N.F."/>
            <person name="Auber R.P."/>
            <person name="Gonzalez D.J."/>
            <person name="Wisecaver J.H."/>
            <person name="Moore B.S."/>
        </authorList>
    </citation>
    <scope>NUCLEOTIDE SEQUENCE [LARGE SCALE GENOMIC DNA]</scope>
    <source>
        <strain evidence="2 3">12B1</strain>
    </source>
</reference>
<sequence>MPCWLLGGGCLLAAFASLAMRGERPSCTLPGWPDVSTVARWPLHGAREQCFCAYAHAGAPPTPATPPPRGGEARAASAPLDAGCPSWREWVSTDGEHADRISHFGASATVLGARRGNASASRYAFVGDWAVDLGSGFGAECDRARSPRCEAVGAHVLSLPRARYLRDCCGERRSLGQLLRTAPAEACALMRGLVEGGLRRVPSLDAHDSCRREGQEPTAASGCLAQCFHIVPDVYFLHLHTTVGALAIRADAEDSGLGPAYNASERADARTAFGRYNLCVCEPREWADGSGRGSCPEAAPADPEYALEATVSLCRNLAGVMGIEPGVCMECARASAEPVGGGAAESWVQNHA</sequence>
<protein>
    <submittedName>
        <fullName evidence="2">Uncharacterized protein</fullName>
    </submittedName>
</protein>
<evidence type="ECO:0000313" key="3">
    <source>
        <dbReference type="Proteomes" id="UP001515480"/>
    </source>
</evidence>
<keyword evidence="3" id="KW-1185">Reference proteome</keyword>
<gene>
    <name evidence="2" type="ORF">AB1Y20_015763</name>
</gene>
<evidence type="ECO:0000256" key="1">
    <source>
        <dbReference type="SAM" id="SignalP"/>
    </source>
</evidence>
<dbReference type="Proteomes" id="UP001515480">
    <property type="component" value="Unassembled WGS sequence"/>
</dbReference>